<evidence type="ECO:0000313" key="1">
    <source>
        <dbReference type="EMBL" id="TQM66708.1"/>
    </source>
</evidence>
<evidence type="ECO:0008006" key="4">
    <source>
        <dbReference type="Google" id="ProtNLM"/>
    </source>
</evidence>
<dbReference type="EMBL" id="VFPO01000001">
    <property type="protein sequence ID" value="TQM66708.1"/>
    <property type="molecule type" value="Genomic_DNA"/>
</dbReference>
<dbReference type="Proteomes" id="UP000316706">
    <property type="component" value="Unassembled WGS sequence"/>
</dbReference>
<name>A0A543I803_9ACTN</name>
<keyword evidence="3" id="KW-1185">Reference proteome</keyword>
<protein>
    <recommendedName>
        <fullName evidence="4">Site-specific recombinase XerD</fullName>
    </recommendedName>
</protein>
<sequence>MTRRGRCADCARDGLAISGSRPDGAGVCGACYRAYRPKTRCQECGELRFPAVRAGGRSGSARTLCSRCYRAEQPKRRCDGCRRLRKINSGRAGREGLSLCSTCYVRHQTPVSCDGCGRPAPPAVVPGGRTATTQVLCARCYEHPKRPCGVCGRTRRVSAKATTDHPDLCLTCNQAATVTCRVCGHLTRGRRTGIGGGPACFACILADHVTVMLTGPDGRIPPALLPLREAILATGNPQAALSNLHRSSRRARHVLADLAAGRLPVTHDALDSRGTSRSIDYLRALLVASGALPARDEHLFRLETFARTLTAAAHPGDQTLIALFTRTHLLRRLRRRLDGASLQPGAAYRARAELAATSRFLTHLRDRGRTPATCRQMDIDAWLVDVRRADNTRAFWSWATRTRHLPPLDIPTKTSSEPSQFTPDDDRWALARRMLHNAAIPTADRVAALLVLLFAQHLSRITRLTTSDLHHTPAGTTELALGPTNLVLPEPLADLINQLPTPRADGTAHHLHDDAWLFPGRHPGKPLHPTSLARRLTALGINARPDRNTALLDYARQLPPPVIGRLLGLAPGTVDRWATITGGKWARYTPPSPTRNR</sequence>
<reference evidence="1 3" key="1">
    <citation type="submission" date="2019-06" db="EMBL/GenBank/DDBJ databases">
        <title>Sequencing the genomes of 1000 actinobacteria strains.</title>
        <authorList>
            <person name="Klenk H.-P."/>
        </authorList>
    </citation>
    <scope>NUCLEOTIDE SEQUENCE [LARGE SCALE GENOMIC DNA]</scope>
    <source>
        <strain evidence="1 3">DSM 45043</strain>
    </source>
</reference>
<evidence type="ECO:0000313" key="2">
    <source>
        <dbReference type="EMBL" id="TQM68892.1"/>
    </source>
</evidence>
<dbReference type="OrthoDB" id="3405537at2"/>
<proteinExistence type="predicted"/>
<dbReference type="AlphaFoldDB" id="A0A543I803"/>
<gene>
    <name evidence="1" type="ORF">FHX41_0293</name>
    <name evidence="2" type="ORF">FHX41_2568</name>
</gene>
<organism evidence="1 3">
    <name type="scientific">Actinomadura hallensis</name>
    <dbReference type="NCBI Taxonomy" id="337895"/>
    <lineage>
        <taxon>Bacteria</taxon>
        <taxon>Bacillati</taxon>
        <taxon>Actinomycetota</taxon>
        <taxon>Actinomycetes</taxon>
        <taxon>Streptosporangiales</taxon>
        <taxon>Thermomonosporaceae</taxon>
        <taxon>Actinomadura</taxon>
    </lineage>
</organism>
<accession>A0A543I803</accession>
<dbReference type="RefSeq" id="WP_141965812.1">
    <property type="nucleotide sequence ID" value="NZ_VFPO01000001.1"/>
</dbReference>
<dbReference type="EMBL" id="VFPO01000001">
    <property type="protein sequence ID" value="TQM68892.1"/>
    <property type="molecule type" value="Genomic_DNA"/>
</dbReference>
<comment type="caution">
    <text evidence="1">The sequence shown here is derived from an EMBL/GenBank/DDBJ whole genome shotgun (WGS) entry which is preliminary data.</text>
</comment>
<evidence type="ECO:0000313" key="3">
    <source>
        <dbReference type="Proteomes" id="UP000316706"/>
    </source>
</evidence>